<evidence type="ECO:0000256" key="10">
    <source>
        <dbReference type="ARBA" id="ARBA00023015"/>
    </source>
</evidence>
<keyword evidence="6" id="KW-0677">Repeat</keyword>
<evidence type="ECO:0000256" key="13">
    <source>
        <dbReference type="ARBA" id="ARBA00023157"/>
    </source>
</evidence>
<dbReference type="PRINTS" id="PR01452">
    <property type="entry name" value="LNOTCHREPEAT"/>
</dbReference>
<feature type="compositionally biased region" description="Low complexity" evidence="20">
    <location>
        <begin position="889"/>
        <end position="905"/>
    </location>
</feature>
<dbReference type="GO" id="GO:0032991">
    <property type="term" value="C:protein-containing complex"/>
    <property type="evidence" value="ECO:0000318"/>
    <property type="project" value="GO_Central"/>
</dbReference>
<dbReference type="GO" id="GO:0030154">
    <property type="term" value="P:cell differentiation"/>
    <property type="evidence" value="ECO:0007669"/>
    <property type="project" value="UniProtKB-KW"/>
</dbReference>
<dbReference type="GO" id="GO:0005509">
    <property type="term" value="F:calcium ion binding"/>
    <property type="evidence" value="ECO:0007669"/>
    <property type="project" value="InterPro"/>
</dbReference>
<keyword evidence="12 21" id="KW-0472">Membrane</keyword>
<evidence type="ECO:0000256" key="21">
    <source>
        <dbReference type="SAM" id="Phobius"/>
    </source>
</evidence>
<comment type="subcellular location">
    <subcellularLocation>
        <location evidence="2">Cell membrane</location>
        <topology evidence="2">Single-pass type I membrane protein</topology>
    </subcellularLocation>
    <subcellularLocation>
        <location evidence="1">Nucleus</location>
    </subcellularLocation>
</comment>
<evidence type="ECO:0000256" key="6">
    <source>
        <dbReference type="ARBA" id="ARBA00022737"/>
    </source>
</evidence>
<feature type="region of interest" description="Disordered" evidence="20">
    <location>
        <begin position="888"/>
        <end position="980"/>
    </location>
</feature>
<dbReference type="EnsemblMetazoa" id="PPA35056.1">
    <property type="protein sequence ID" value="PPA35056.1"/>
    <property type="gene ID" value="WBGene00273425"/>
</dbReference>
<evidence type="ECO:0000256" key="1">
    <source>
        <dbReference type="ARBA" id="ARBA00004123"/>
    </source>
</evidence>
<dbReference type="SUPFAM" id="SSF48403">
    <property type="entry name" value="Ankyrin repeat"/>
    <property type="match status" value="1"/>
</dbReference>
<feature type="disulfide bond" evidence="19">
    <location>
        <begin position="259"/>
        <end position="268"/>
    </location>
</feature>
<feature type="chain" id="PRO_5043399965" evidence="22">
    <location>
        <begin position="20"/>
        <end position="1007"/>
    </location>
</feature>
<keyword evidence="11 18" id="KW-0040">ANK repeat</keyword>
<keyword evidence="5 22" id="KW-0732">Signal</keyword>
<keyword evidence="15" id="KW-0804">Transcription</keyword>
<dbReference type="SUPFAM" id="SSF90193">
    <property type="entry name" value="Notch domain"/>
    <property type="match status" value="2"/>
</dbReference>
<keyword evidence="4 21" id="KW-0812">Transmembrane</keyword>
<dbReference type="PROSITE" id="PS00022">
    <property type="entry name" value="EGF_1"/>
    <property type="match status" value="4"/>
</dbReference>
<dbReference type="InterPro" id="IPR000800">
    <property type="entry name" value="Notch_dom"/>
</dbReference>
<name>A0A2A6C8Y6_PRIPA</name>
<dbReference type="InterPro" id="IPR001881">
    <property type="entry name" value="EGF-like_Ca-bd_dom"/>
</dbReference>
<evidence type="ECO:0000256" key="17">
    <source>
        <dbReference type="ARBA" id="ARBA00023242"/>
    </source>
</evidence>
<dbReference type="InterPro" id="IPR036770">
    <property type="entry name" value="Ankyrin_rpt-contain_sf"/>
</dbReference>
<evidence type="ECO:0000256" key="5">
    <source>
        <dbReference type="ARBA" id="ARBA00022729"/>
    </source>
</evidence>
<protein>
    <submittedName>
        <fullName evidence="23">Ankyrin repeat-containing protein</fullName>
    </submittedName>
</protein>
<organism evidence="23 24">
    <name type="scientific">Pristionchus pacificus</name>
    <name type="common">Parasitic nematode worm</name>
    <dbReference type="NCBI Taxonomy" id="54126"/>
    <lineage>
        <taxon>Eukaryota</taxon>
        <taxon>Metazoa</taxon>
        <taxon>Ecdysozoa</taxon>
        <taxon>Nematoda</taxon>
        <taxon>Chromadorea</taxon>
        <taxon>Rhabditida</taxon>
        <taxon>Rhabditina</taxon>
        <taxon>Diplogasteromorpha</taxon>
        <taxon>Diplogasteroidea</taxon>
        <taxon>Neodiplogasteridae</taxon>
        <taxon>Pristionchus</taxon>
    </lineage>
</organism>
<feature type="disulfide bond" evidence="19">
    <location>
        <begin position="184"/>
        <end position="193"/>
    </location>
</feature>
<evidence type="ECO:0000313" key="24">
    <source>
        <dbReference type="Proteomes" id="UP000005239"/>
    </source>
</evidence>
<dbReference type="Pfam" id="PF00023">
    <property type="entry name" value="Ank"/>
    <property type="match status" value="1"/>
</dbReference>
<dbReference type="InterPro" id="IPR000742">
    <property type="entry name" value="EGF"/>
</dbReference>
<evidence type="ECO:0000256" key="15">
    <source>
        <dbReference type="ARBA" id="ARBA00023163"/>
    </source>
</evidence>
<evidence type="ECO:0000256" key="19">
    <source>
        <dbReference type="PROSITE-ProRule" id="PRU00076"/>
    </source>
</evidence>
<dbReference type="PANTHER" id="PTHR24198">
    <property type="entry name" value="ANKYRIN REPEAT AND PROTEIN KINASE DOMAIN-CONTAINING PROTEIN"/>
    <property type="match status" value="1"/>
</dbReference>
<dbReference type="Gene3D" id="1.25.40.20">
    <property type="entry name" value="Ankyrin repeat-containing domain"/>
    <property type="match status" value="1"/>
</dbReference>
<feature type="compositionally biased region" description="Polar residues" evidence="20">
    <location>
        <begin position="967"/>
        <end position="980"/>
    </location>
</feature>
<dbReference type="SUPFAM" id="SSF57196">
    <property type="entry name" value="EGF/Laminin"/>
    <property type="match status" value="3"/>
</dbReference>
<dbReference type="GO" id="GO:0005634">
    <property type="term" value="C:nucleus"/>
    <property type="evidence" value="ECO:0007669"/>
    <property type="project" value="UniProtKB-SubCell"/>
</dbReference>
<keyword evidence="16" id="KW-0325">Glycoprotein</keyword>
<accession>A0A8R1YN72</accession>
<dbReference type="PROSITE" id="PS50258">
    <property type="entry name" value="LNR"/>
    <property type="match status" value="2"/>
</dbReference>
<keyword evidence="3 19" id="KW-0245">EGF-like domain</keyword>
<evidence type="ECO:0000256" key="12">
    <source>
        <dbReference type="ARBA" id="ARBA00023136"/>
    </source>
</evidence>
<dbReference type="AlphaFoldDB" id="A0A2A6C8Y6"/>
<dbReference type="PROSITE" id="PS50088">
    <property type="entry name" value="ANK_REPEAT"/>
    <property type="match status" value="3"/>
</dbReference>
<dbReference type="Pfam" id="PF12796">
    <property type="entry name" value="Ank_2"/>
    <property type="match status" value="2"/>
</dbReference>
<dbReference type="CDD" id="cd00054">
    <property type="entry name" value="EGF_CA"/>
    <property type="match status" value="2"/>
</dbReference>
<keyword evidence="10" id="KW-0805">Transcription regulation</keyword>
<evidence type="ECO:0000256" key="8">
    <source>
        <dbReference type="ARBA" id="ARBA00022976"/>
    </source>
</evidence>
<evidence type="ECO:0000313" key="23">
    <source>
        <dbReference type="EnsemblMetazoa" id="PPA35056.1"/>
    </source>
</evidence>
<dbReference type="Gene3D" id="3.30.70.3310">
    <property type="match status" value="1"/>
</dbReference>
<accession>A0A2A6C8Y6</accession>
<dbReference type="OrthoDB" id="430340at2759"/>
<dbReference type="GO" id="GO:0007157">
    <property type="term" value="P:heterophilic cell-cell adhesion via plasma membrane cell adhesion molecules"/>
    <property type="evidence" value="ECO:0000318"/>
    <property type="project" value="GO_Central"/>
</dbReference>
<dbReference type="PROSITE" id="PS01187">
    <property type="entry name" value="EGF_CA"/>
    <property type="match status" value="1"/>
</dbReference>
<keyword evidence="7" id="KW-0221">Differentiation</keyword>
<evidence type="ECO:0000256" key="22">
    <source>
        <dbReference type="SAM" id="SignalP"/>
    </source>
</evidence>
<dbReference type="SMART" id="SM00179">
    <property type="entry name" value="EGF_CA"/>
    <property type="match status" value="3"/>
</dbReference>
<dbReference type="FunFam" id="2.10.25.10:FF:000066">
    <property type="entry name" value="FAT atypical cadherin 4"/>
    <property type="match status" value="1"/>
</dbReference>
<evidence type="ECO:0000256" key="3">
    <source>
        <dbReference type="ARBA" id="ARBA00022536"/>
    </source>
</evidence>
<dbReference type="Pfam" id="PF07645">
    <property type="entry name" value="EGF_CA"/>
    <property type="match status" value="1"/>
</dbReference>
<dbReference type="PROSITE" id="PS00010">
    <property type="entry name" value="ASX_HYDROXYL"/>
    <property type="match status" value="1"/>
</dbReference>
<dbReference type="InterPro" id="IPR035993">
    <property type="entry name" value="Notch-like_dom_sf"/>
</dbReference>
<dbReference type="SMART" id="SM00181">
    <property type="entry name" value="EGF"/>
    <property type="match status" value="5"/>
</dbReference>
<dbReference type="SMART" id="SM00004">
    <property type="entry name" value="NL"/>
    <property type="match status" value="2"/>
</dbReference>
<sequence>MKSLFFLSIFTSFFTTTLGLIQGQCSPQACSDYGSCRQVNQSFYSCECLDPLHYGIRYELKKCPNGSSAEPCETTEKCDGPICPDDICSIDRPCLNEGTCTVTASGFNCTCLPGFTGERCETDDSPTFCSTDSCSNGYCLGLRCICDEGWAGANCSLDIDECADSPCAGGSTCLNKLGSFECLCPEGRYGLRCEAGSCKSDRECLNGGHCVDAECICQPNFEGPNCERPSHDPCSSAPCSSERVCLRNQSELRGFSCVCPPGMRGRLCDLPIGSYHSQNSQCSLSFCPLFAGDNICHPECNNFACGFDGGDCSGGSVPFSRCPDAAFCALRFKDGKCDEQCNNENCLFDGFDCAGPEPAIHKKGTMTDITLTVLVKPATFVKEVDNYLKLFADRLRTTVIVKKSEGAMEVFEWNSRDGVGPRVDFGPRTDARVEVSTRLKRFVRKEEILNGIIVVVEVELDECDRGCFSDAYAVAQFIEMMEAKEPLNPDMPIHSAVIARKKEKSGSSLLPVLLACLLLAVAVIVGTVVATNRKGTKRRNIITAPEWMPPTKDAARSMNGYNTHQPVVEPTTKMLLPVYRVEPAPEQHEDASHLELAAMGKERITPMMRALPTRHSATPLHLLALNCVKRSDEIMADVNLVLDSFEVDVNQQDEDGNTALHYACRNARPAMARRLLEAGADPSIDNELDRTPLHVAAQNCDDLCIEALLGHSFYKDKDTLDVVDVEDRTALMYYAANSTHSIRGAELLLKAGADVNYAGDKKKMVSYRGRTALHHLALANQDNQGLVEFLVGRNANKDAQDTEDATPLFLATNGNNLMAVTALIKAGASLEYADQMGRTPHELAVARGYLDVAERLRVAAVSSRRLGAPFSYVPTTTISAARSIKNATRRTLTSGSSNNTTPSPLGLKASSSSGTSFLDSPHSDSHHSSEIGSPIYSNQPTAHQPAAALRPSPPYDNAYDSVEFHSSFGQDPQTGQFQQYSSAYNQSACIHQSHHFLNHNPHYQNQQ</sequence>
<keyword evidence="13 19" id="KW-1015">Disulfide bond</keyword>
<reference evidence="24" key="1">
    <citation type="journal article" date="2008" name="Nat. Genet.">
        <title>The Pristionchus pacificus genome provides a unique perspective on nematode lifestyle and parasitism.</title>
        <authorList>
            <person name="Dieterich C."/>
            <person name="Clifton S.W."/>
            <person name="Schuster L.N."/>
            <person name="Chinwalla A."/>
            <person name="Delehaunty K."/>
            <person name="Dinkelacker I."/>
            <person name="Fulton L."/>
            <person name="Fulton R."/>
            <person name="Godfrey J."/>
            <person name="Minx P."/>
            <person name="Mitreva M."/>
            <person name="Roeseler W."/>
            <person name="Tian H."/>
            <person name="Witte H."/>
            <person name="Yang S.P."/>
            <person name="Wilson R.K."/>
            <person name="Sommer R.J."/>
        </authorList>
    </citation>
    <scope>NUCLEOTIDE SEQUENCE [LARGE SCALE GENOMIC DNA]</scope>
    <source>
        <strain evidence="24">PS312</strain>
    </source>
</reference>
<feature type="repeat" description="ANK" evidence="18">
    <location>
        <begin position="803"/>
        <end position="835"/>
    </location>
</feature>
<keyword evidence="8" id="KW-0914">Notch signaling pathway</keyword>
<feature type="repeat" description="ANK" evidence="18">
    <location>
        <begin position="768"/>
        <end position="802"/>
    </location>
</feature>
<evidence type="ECO:0000256" key="2">
    <source>
        <dbReference type="ARBA" id="ARBA00004251"/>
    </source>
</evidence>
<evidence type="ECO:0000256" key="11">
    <source>
        <dbReference type="ARBA" id="ARBA00023043"/>
    </source>
</evidence>
<keyword evidence="14" id="KW-0010">Activator</keyword>
<proteinExistence type="predicted"/>
<dbReference type="FunFam" id="2.10.25.10:FF:000173">
    <property type="entry name" value="Neurogenic locus notch protein 2"/>
    <property type="match status" value="1"/>
</dbReference>
<dbReference type="PROSITE" id="PS50026">
    <property type="entry name" value="EGF_3"/>
    <property type="match status" value="3"/>
</dbReference>
<evidence type="ECO:0000256" key="18">
    <source>
        <dbReference type="PROSITE-ProRule" id="PRU00023"/>
    </source>
</evidence>
<keyword evidence="17" id="KW-0539">Nucleus</keyword>
<keyword evidence="24" id="KW-1185">Reference proteome</keyword>
<keyword evidence="9 21" id="KW-1133">Transmembrane helix</keyword>
<comment type="caution">
    <text evidence="19">Lacks conserved residue(s) required for the propagation of feature annotation.</text>
</comment>
<evidence type="ECO:0000256" key="4">
    <source>
        <dbReference type="ARBA" id="ARBA00022692"/>
    </source>
</evidence>
<reference evidence="23" key="2">
    <citation type="submission" date="2022-06" db="UniProtKB">
        <authorList>
            <consortium name="EnsemblMetazoa"/>
        </authorList>
    </citation>
    <scope>IDENTIFICATION</scope>
    <source>
        <strain evidence="23">PS312</strain>
    </source>
</reference>
<dbReference type="InterPro" id="IPR049883">
    <property type="entry name" value="NOTCH1_EGF-like"/>
</dbReference>
<dbReference type="PROSITE" id="PS50297">
    <property type="entry name" value="ANK_REP_REGION"/>
    <property type="match status" value="2"/>
</dbReference>
<feature type="repeat" description="ANK" evidence="18">
    <location>
        <begin position="655"/>
        <end position="687"/>
    </location>
</feature>
<evidence type="ECO:0000256" key="16">
    <source>
        <dbReference type="ARBA" id="ARBA00023180"/>
    </source>
</evidence>
<evidence type="ECO:0000256" key="7">
    <source>
        <dbReference type="ARBA" id="ARBA00022782"/>
    </source>
</evidence>
<dbReference type="Gene3D" id="3.30.300.320">
    <property type="match status" value="1"/>
</dbReference>
<feature type="transmembrane region" description="Helical" evidence="21">
    <location>
        <begin position="509"/>
        <end position="530"/>
    </location>
</feature>
<dbReference type="Pfam" id="PF00066">
    <property type="entry name" value="Notch"/>
    <property type="match status" value="2"/>
</dbReference>
<feature type="compositionally biased region" description="Polar residues" evidence="20">
    <location>
        <begin position="909"/>
        <end position="918"/>
    </location>
</feature>
<evidence type="ECO:0000256" key="20">
    <source>
        <dbReference type="SAM" id="MobiDB-lite"/>
    </source>
</evidence>
<dbReference type="SMART" id="SM00248">
    <property type="entry name" value="ANK"/>
    <property type="match status" value="6"/>
</dbReference>
<feature type="disulfide bond" evidence="19">
    <location>
        <begin position="111"/>
        <end position="120"/>
    </location>
</feature>
<gene>
    <name evidence="23" type="primary">WBGene00273425</name>
</gene>
<feature type="signal peptide" evidence="22">
    <location>
        <begin position="1"/>
        <end position="19"/>
    </location>
</feature>
<dbReference type="PROSITE" id="PS01186">
    <property type="entry name" value="EGF_2"/>
    <property type="match status" value="2"/>
</dbReference>
<dbReference type="Pfam" id="PF00008">
    <property type="entry name" value="EGF"/>
    <property type="match status" value="1"/>
</dbReference>
<dbReference type="InterPro" id="IPR000152">
    <property type="entry name" value="EGF-type_Asp/Asn_hydroxyl_site"/>
</dbReference>
<dbReference type="InterPro" id="IPR002110">
    <property type="entry name" value="Ankyrin_rpt"/>
</dbReference>
<dbReference type="GO" id="GO:0045197">
    <property type="term" value="P:establishment or maintenance of epithelial cell apical/basal polarity"/>
    <property type="evidence" value="ECO:0000318"/>
    <property type="project" value="GO_Central"/>
</dbReference>
<dbReference type="InterPro" id="IPR018097">
    <property type="entry name" value="EGF_Ca-bd_CS"/>
</dbReference>
<evidence type="ECO:0000256" key="14">
    <source>
        <dbReference type="ARBA" id="ARBA00023159"/>
    </source>
</evidence>
<dbReference type="Gene3D" id="2.10.25.10">
    <property type="entry name" value="Laminin"/>
    <property type="match status" value="4"/>
</dbReference>
<dbReference type="GO" id="GO:0005886">
    <property type="term" value="C:plasma membrane"/>
    <property type="evidence" value="ECO:0000318"/>
    <property type="project" value="GO_Central"/>
</dbReference>
<dbReference type="PANTHER" id="PTHR24198:SF165">
    <property type="entry name" value="ANKYRIN REPEAT-CONTAINING PROTEIN-RELATED"/>
    <property type="match status" value="1"/>
</dbReference>
<evidence type="ECO:0000256" key="9">
    <source>
        <dbReference type="ARBA" id="ARBA00022989"/>
    </source>
</evidence>
<dbReference type="Proteomes" id="UP000005239">
    <property type="component" value="Unassembled WGS sequence"/>
</dbReference>
<dbReference type="GO" id="GO:0007219">
    <property type="term" value="P:Notch signaling pathway"/>
    <property type="evidence" value="ECO:0007669"/>
    <property type="project" value="UniProtKB-KW"/>
</dbReference>